<keyword evidence="4" id="KW-1185">Reference proteome</keyword>
<keyword evidence="2" id="KW-0418">Kinase</keyword>
<dbReference type="Gene3D" id="3.90.1200.10">
    <property type="match status" value="1"/>
</dbReference>
<protein>
    <recommendedName>
        <fullName evidence="5">Fructosamine-3-kinase</fullName>
    </recommendedName>
</protein>
<dbReference type="EMBL" id="QAOQ01000004">
    <property type="protein sequence ID" value="PTQ96779.1"/>
    <property type="molecule type" value="Genomic_DNA"/>
</dbReference>
<dbReference type="GO" id="GO:0016301">
    <property type="term" value="F:kinase activity"/>
    <property type="evidence" value="ECO:0007669"/>
    <property type="project" value="UniProtKB-UniRule"/>
</dbReference>
<dbReference type="InterPro" id="IPR011009">
    <property type="entry name" value="Kinase-like_dom_sf"/>
</dbReference>
<evidence type="ECO:0000313" key="3">
    <source>
        <dbReference type="EMBL" id="PTQ96779.1"/>
    </source>
</evidence>
<dbReference type="SUPFAM" id="SSF56112">
    <property type="entry name" value="Protein kinase-like (PK-like)"/>
    <property type="match status" value="1"/>
</dbReference>
<reference evidence="3 4" key="1">
    <citation type="submission" date="2018-04" db="EMBL/GenBank/DDBJ databases">
        <title>Genomic Encyclopedia of Archaeal and Bacterial Type Strains, Phase II (KMG-II): from individual species to whole genera.</title>
        <authorList>
            <person name="Goeker M."/>
        </authorList>
    </citation>
    <scope>NUCLEOTIDE SEQUENCE [LARGE SCALE GENOMIC DNA]</scope>
    <source>
        <strain evidence="3 4">DSM 26809</strain>
    </source>
</reference>
<evidence type="ECO:0000256" key="1">
    <source>
        <dbReference type="ARBA" id="ARBA00009460"/>
    </source>
</evidence>
<gene>
    <name evidence="3" type="ORF">C8P68_104268</name>
</gene>
<comment type="similarity">
    <text evidence="1 2">Belongs to the fructosamine kinase family.</text>
</comment>
<comment type="caution">
    <text evidence="3">The sequence shown here is derived from an EMBL/GenBank/DDBJ whole genome shotgun (WGS) entry which is preliminary data.</text>
</comment>
<sequence length="287" mass="32478">MSFSTPLKNDIENRLAVKIKDTSAVSGGDINQVYRLDTSSGQFLLKVNSKDAFPGMFAHEAQGLSAIRQTETIAVPDVIYQGYAGKESYLLLEWIETWYPSEQASKNLGRQLAAMHEHTADLFGFHQDNYMGSLPQKNNRHKSWSDFFVKERLKPMVKMAIESGQLNDNDQDDFDQLYEKLPGLHPDEPPALVHGDLWSGNYLINTKEQPYLIDPAVSYSNREFDIAMTALFGGFNATFYKAYNDAYPLQPGWQGRLKIWNLYPLLVHVNLFGGGYANQVRQILAAL</sequence>
<dbReference type="PIRSF" id="PIRSF006221">
    <property type="entry name" value="Ketosamine-3-kinase"/>
    <property type="match status" value="1"/>
</dbReference>
<keyword evidence="2" id="KW-0808">Transferase</keyword>
<proteinExistence type="inferred from homology"/>
<dbReference type="OrthoDB" id="5291879at2"/>
<dbReference type="PANTHER" id="PTHR12149">
    <property type="entry name" value="FRUCTOSAMINE 3 KINASE-RELATED PROTEIN"/>
    <property type="match status" value="1"/>
</dbReference>
<evidence type="ECO:0000313" key="4">
    <source>
        <dbReference type="Proteomes" id="UP000244168"/>
    </source>
</evidence>
<dbReference type="PANTHER" id="PTHR12149:SF8">
    <property type="entry name" value="PROTEIN-RIBULOSAMINE 3-KINASE"/>
    <property type="match status" value="1"/>
</dbReference>
<evidence type="ECO:0000256" key="2">
    <source>
        <dbReference type="PIRNR" id="PIRNR006221"/>
    </source>
</evidence>
<organism evidence="3 4">
    <name type="scientific">Mucilaginibacter yixingensis</name>
    <dbReference type="NCBI Taxonomy" id="1295612"/>
    <lineage>
        <taxon>Bacteria</taxon>
        <taxon>Pseudomonadati</taxon>
        <taxon>Bacteroidota</taxon>
        <taxon>Sphingobacteriia</taxon>
        <taxon>Sphingobacteriales</taxon>
        <taxon>Sphingobacteriaceae</taxon>
        <taxon>Mucilaginibacter</taxon>
    </lineage>
</organism>
<name>A0A2T5J9T8_9SPHI</name>
<dbReference type="InterPro" id="IPR016477">
    <property type="entry name" value="Fructo-/Ketosamine-3-kinase"/>
</dbReference>
<dbReference type="Pfam" id="PF03881">
    <property type="entry name" value="Fructosamin_kin"/>
    <property type="match status" value="1"/>
</dbReference>
<dbReference type="Gene3D" id="3.30.200.20">
    <property type="entry name" value="Phosphorylase Kinase, domain 1"/>
    <property type="match status" value="1"/>
</dbReference>
<dbReference type="Proteomes" id="UP000244168">
    <property type="component" value="Unassembled WGS sequence"/>
</dbReference>
<accession>A0A2T5J9T8</accession>
<evidence type="ECO:0008006" key="5">
    <source>
        <dbReference type="Google" id="ProtNLM"/>
    </source>
</evidence>
<dbReference type="AlphaFoldDB" id="A0A2T5J9T8"/>